<evidence type="ECO:0000313" key="2">
    <source>
        <dbReference type="EMBL" id="XCM36679.1"/>
    </source>
</evidence>
<accession>A0AAU8JBV4</accession>
<name>A0AAU8JBV4_9CYAN</name>
<dbReference type="Pfam" id="PF06051">
    <property type="entry name" value="DUF928"/>
    <property type="match status" value="1"/>
</dbReference>
<proteinExistence type="predicted"/>
<protein>
    <submittedName>
        <fullName evidence="2">DUF928 domain-containing protein</fullName>
    </submittedName>
</protein>
<reference evidence="2" key="1">
    <citation type="submission" date="2024-07" db="EMBL/GenBank/DDBJ databases">
        <authorList>
            <person name="Kim Y.J."/>
            <person name="Jeong J.Y."/>
        </authorList>
    </citation>
    <scope>NUCLEOTIDE SEQUENCE</scope>
    <source>
        <strain evidence="2">GIHE-MW2</strain>
    </source>
</reference>
<feature type="compositionally biased region" description="Polar residues" evidence="1">
    <location>
        <begin position="18"/>
        <end position="38"/>
    </location>
</feature>
<gene>
    <name evidence="2" type="ORF">ABWT76_005452</name>
</gene>
<organism evidence="2">
    <name type="scientific">Planktothricoides raciborskii GIHE-MW2</name>
    <dbReference type="NCBI Taxonomy" id="2792601"/>
    <lineage>
        <taxon>Bacteria</taxon>
        <taxon>Bacillati</taxon>
        <taxon>Cyanobacteriota</taxon>
        <taxon>Cyanophyceae</taxon>
        <taxon>Oscillatoriophycideae</taxon>
        <taxon>Oscillatoriales</taxon>
        <taxon>Oscillatoriaceae</taxon>
        <taxon>Planktothricoides</taxon>
    </lineage>
</organism>
<dbReference type="InterPro" id="IPR010328">
    <property type="entry name" value="DUF928"/>
</dbReference>
<dbReference type="EMBL" id="CP159837">
    <property type="protein sequence ID" value="XCM36679.1"/>
    <property type="molecule type" value="Genomic_DNA"/>
</dbReference>
<dbReference type="RefSeq" id="WP_354635259.1">
    <property type="nucleotide sequence ID" value="NZ_CP159837.1"/>
</dbReference>
<sequence length="285" mass="31439">MIISLPLLLQPLFNLPGSSAQSSPEIAVESENNSSANHGSDKSRSNRLNSPPSVPESPNPSNDTFFNPPNKGAPKRTADAGARGPCLVYGQAQPVTLLIPNYQSNDPTVTIAASTVSDYPTLLWYVPQVPGLKYVGLTLIEEQTEEIIYQTTVPVPPESGIMRFKLPSSEPPLKVGHWYEWFLSVSSSENSEAIFNSACYANAYIGRLPLNSRQQEELSNAANNPQALWNFYTKEVIWYDALATLDQMRRQNLENEKINQTWQALLAFSGLADLSAYPPVDMTHP</sequence>
<feature type="region of interest" description="Disordered" evidence="1">
    <location>
        <begin position="18"/>
        <end position="80"/>
    </location>
</feature>
<dbReference type="AlphaFoldDB" id="A0AAU8JBV4"/>
<evidence type="ECO:0000256" key="1">
    <source>
        <dbReference type="SAM" id="MobiDB-lite"/>
    </source>
</evidence>